<sequence>MEHPVGLPLCWCRDRGAYRDTRRGVCPVGRDHIAMHWPVAIRIAVATHFPITTGFAIATRFPVATELLSQCPSSSQWYRDSLGGCDSACVCLGCSVVPVGVSASAPGLASPQDLQVGNAAGYLAAFTIRACLGCPTALLRVHACLVLDPHPREPIEGVLLATSMLELAAELVNSRAEGKMSSSSLFRGGEVGARLASRGHGRHVPLLAASGGGLVAVVVMRFPHDASKYDSCAEGCFRIVPDSVARGSSSRELSVERVAEAVVALCVVSSSEIECSELLYRSELRVVLCKFSGSSDPWVAMRTSGSLAGVREVGSLQLVSECGSIEIYEDLITIVVPKKGVQLPCEFYVSAAVGCSCCCIACVESVVARCVYAAVVRLAVDSLTVVFLVWRTTAGKSRHALRHLSVVVVGLVLTGFAVALPFGLRCIAWLPCVLGLRCAVGFASAFWRVFPEWCLGGFGGGSPRTGLHYFCSSAYYGSPFVTFGGGSSQECSMFVSGHRCVVPVVLSVPFGWTAFCVSGRCTGQTALLFAPKFSVVLVGLCVSSWCEWFASFLAPDVLLQMVVACVSVALLCTDFLAWLARASVISVCASACAMEAFHLSVRFCWLGPAWPVVPIQACGSLCVALGGSLHRVFMLECSVLCRLEPWSIVLYLGWLPVLVIAPCVVPCHLIMSFVALSVVHQALVVAYVLVFPLALGASVFDCGTLLQFGSL</sequence>
<accession>A0A843W8F7</accession>
<protein>
    <submittedName>
        <fullName evidence="2">Uncharacterized protein</fullName>
    </submittedName>
</protein>
<evidence type="ECO:0000256" key="1">
    <source>
        <dbReference type="SAM" id="Phobius"/>
    </source>
</evidence>
<evidence type="ECO:0000313" key="3">
    <source>
        <dbReference type="Proteomes" id="UP000652761"/>
    </source>
</evidence>
<name>A0A843W8F7_COLES</name>
<dbReference type="Proteomes" id="UP000652761">
    <property type="component" value="Unassembled WGS sequence"/>
</dbReference>
<keyword evidence="1" id="KW-0812">Transmembrane</keyword>
<reference evidence="2" key="1">
    <citation type="submission" date="2017-07" db="EMBL/GenBank/DDBJ databases">
        <title>Taro Niue Genome Assembly and Annotation.</title>
        <authorList>
            <person name="Atibalentja N."/>
            <person name="Keating K."/>
            <person name="Fields C.J."/>
        </authorList>
    </citation>
    <scope>NUCLEOTIDE SEQUENCE</scope>
    <source>
        <strain evidence="2">Niue_2</strain>
        <tissue evidence="2">Leaf</tissue>
    </source>
</reference>
<comment type="caution">
    <text evidence="2">The sequence shown here is derived from an EMBL/GenBank/DDBJ whole genome shotgun (WGS) entry which is preliminary data.</text>
</comment>
<organism evidence="2 3">
    <name type="scientific">Colocasia esculenta</name>
    <name type="common">Wild taro</name>
    <name type="synonym">Arum esculentum</name>
    <dbReference type="NCBI Taxonomy" id="4460"/>
    <lineage>
        <taxon>Eukaryota</taxon>
        <taxon>Viridiplantae</taxon>
        <taxon>Streptophyta</taxon>
        <taxon>Embryophyta</taxon>
        <taxon>Tracheophyta</taxon>
        <taxon>Spermatophyta</taxon>
        <taxon>Magnoliopsida</taxon>
        <taxon>Liliopsida</taxon>
        <taxon>Araceae</taxon>
        <taxon>Aroideae</taxon>
        <taxon>Colocasieae</taxon>
        <taxon>Colocasia</taxon>
    </lineage>
</organism>
<feature type="transmembrane region" description="Helical" evidence="1">
    <location>
        <begin position="609"/>
        <end position="627"/>
    </location>
</feature>
<feature type="transmembrane region" description="Helical" evidence="1">
    <location>
        <begin position="557"/>
        <end position="577"/>
    </location>
</feature>
<proteinExistence type="predicted"/>
<dbReference type="AlphaFoldDB" id="A0A843W8F7"/>
<keyword evidence="1" id="KW-0472">Membrane</keyword>
<gene>
    <name evidence="2" type="ORF">Taro_039103</name>
</gene>
<feature type="transmembrane region" description="Helical" evidence="1">
    <location>
        <begin position="682"/>
        <end position="706"/>
    </location>
</feature>
<feature type="transmembrane region" description="Helical" evidence="1">
    <location>
        <begin position="428"/>
        <end position="450"/>
    </location>
</feature>
<feature type="transmembrane region" description="Helical" evidence="1">
    <location>
        <begin position="401"/>
        <end position="422"/>
    </location>
</feature>
<keyword evidence="1" id="KW-1133">Transmembrane helix</keyword>
<dbReference type="EMBL" id="NMUH01003592">
    <property type="protein sequence ID" value="MQM06282.1"/>
    <property type="molecule type" value="Genomic_DNA"/>
</dbReference>
<feature type="transmembrane region" description="Helical" evidence="1">
    <location>
        <begin position="648"/>
        <end position="676"/>
    </location>
</feature>
<keyword evidence="3" id="KW-1185">Reference proteome</keyword>
<evidence type="ECO:0000313" key="2">
    <source>
        <dbReference type="EMBL" id="MQM06282.1"/>
    </source>
</evidence>